<dbReference type="AlphaFoldDB" id="A0A7Y6RG26"/>
<gene>
    <name evidence="1" type="ORF">HUO07_19305</name>
</gene>
<accession>A0A7Y6RG26</accession>
<comment type="caution">
    <text evidence="1">The sequence shown here is derived from an EMBL/GenBank/DDBJ whole genome shotgun (WGS) entry which is preliminary data.</text>
</comment>
<dbReference type="RefSeq" id="WP_176304868.1">
    <property type="nucleotide sequence ID" value="NZ_JABWCV010000032.1"/>
</dbReference>
<evidence type="ECO:0000313" key="1">
    <source>
        <dbReference type="EMBL" id="NVF16293.1"/>
    </source>
</evidence>
<reference evidence="1 2" key="1">
    <citation type="submission" date="2020-06" db="EMBL/GenBank/DDBJ databases">
        <title>Halomonas sp. QX-1 draft genome sequence.</title>
        <authorList>
            <person name="Qiu X."/>
        </authorList>
    </citation>
    <scope>NUCLEOTIDE SEQUENCE [LARGE SCALE GENOMIC DNA]</scope>
    <source>
        <strain evidence="1 2">QX-1</strain>
    </source>
</reference>
<keyword evidence="2" id="KW-1185">Reference proteome</keyword>
<organism evidence="1 2">
    <name type="scientific">Vreelandella maris</name>
    <dbReference type="NCBI Taxonomy" id="2729617"/>
    <lineage>
        <taxon>Bacteria</taxon>
        <taxon>Pseudomonadati</taxon>
        <taxon>Pseudomonadota</taxon>
        <taxon>Gammaproteobacteria</taxon>
        <taxon>Oceanospirillales</taxon>
        <taxon>Halomonadaceae</taxon>
        <taxon>Vreelandella</taxon>
    </lineage>
</organism>
<protein>
    <submittedName>
        <fullName evidence="1">Uncharacterized protein</fullName>
    </submittedName>
</protein>
<proteinExistence type="predicted"/>
<dbReference type="EMBL" id="JABWCV010000032">
    <property type="protein sequence ID" value="NVF16293.1"/>
    <property type="molecule type" value="Genomic_DNA"/>
</dbReference>
<sequence>MRNNVQTISAYSVVNDVIPKLNAVERLVEGTVKEIVETSRLPAEIERYSKLQIEFQLEISMIRMNLEHLFNRYHGELTAVKQNEKNDSQLILDSYETTAIESAKTLYRRVQELQQAQ</sequence>
<name>A0A7Y6RG26_9GAMM</name>
<evidence type="ECO:0000313" key="2">
    <source>
        <dbReference type="Proteomes" id="UP000589984"/>
    </source>
</evidence>
<dbReference type="Proteomes" id="UP000589984">
    <property type="component" value="Unassembled WGS sequence"/>
</dbReference>